<dbReference type="Proteomes" id="UP001183390">
    <property type="component" value="Unassembled WGS sequence"/>
</dbReference>
<evidence type="ECO:0000313" key="1">
    <source>
        <dbReference type="EMBL" id="MDT0328037.1"/>
    </source>
</evidence>
<gene>
    <name evidence="1" type="ORF">RM479_06385</name>
</gene>
<protein>
    <submittedName>
        <fullName evidence="1">Uncharacterized protein</fullName>
    </submittedName>
</protein>
<dbReference type="RefSeq" id="WP_311510784.1">
    <property type="nucleotide sequence ID" value="NZ_JAVREP010000003.1"/>
</dbReference>
<reference evidence="2" key="1">
    <citation type="submission" date="2023-07" db="EMBL/GenBank/DDBJ databases">
        <title>30 novel species of actinomycetes from the DSMZ collection.</title>
        <authorList>
            <person name="Nouioui I."/>
        </authorList>
    </citation>
    <scope>NUCLEOTIDE SEQUENCE [LARGE SCALE GENOMIC DNA]</scope>
    <source>
        <strain evidence="2">DSM 44743</strain>
    </source>
</reference>
<proteinExistence type="predicted"/>
<name>A0ABU2M5W4_9ACTN</name>
<organism evidence="1 2">
    <name type="scientific">Nocardiopsis lambiniae</name>
    <dbReference type="NCBI Taxonomy" id="3075539"/>
    <lineage>
        <taxon>Bacteria</taxon>
        <taxon>Bacillati</taxon>
        <taxon>Actinomycetota</taxon>
        <taxon>Actinomycetes</taxon>
        <taxon>Streptosporangiales</taxon>
        <taxon>Nocardiopsidaceae</taxon>
        <taxon>Nocardiopsis</taxon>
    </lineage>
</organism>
<accession>A0ABU2M5W4</accession>
<sequence length="61" mass="6574">MTAEPVEPHGMAAELAEALADRGLILVSAAYLEELEGIADSAVIKARADEETVPFRVEDYE</sequence>
<comment type="caution">
    <text evidence="1">The sequence shown here is derived from an EMBL/GenBank/DDBJ whole genome shotgun (WGS) entry which is preliminary data.</text>
</comment>
<keyword evidence="2" id="KW-1185">Reference proteome</keyword>
<dbReference type="EMBL" id="JAVREP010000003">
    <property type="protein sequence ID" value="MDT0328037.1"/>
    <property type="molecule type" value="Genomic_DNA"/>
</dbReference>
<evidence type="ECO:0000313" key="2">
    <source>
        <dbReference type="Proteomes" id="UP001183390"/>
    </source>
</evidence>